<dbReference type="PANTHER" id="PTHR30525:SF0">
    <property type="entry name" value="1-DEOXY-D-XYLULOSE 5-PHOSPHATE REDUCTOISOMERASE, CHLOROPLASTIC"/>
    <property type="match status" value="1"/>
</dbReference>
<keyword evidence="14" id="KW-1185">Reference proteome</keyword>
<evidence type="ECO:0000259" key="12">
    <source>
        <dbReference type="Pfam" id="PF13288"/>
    </source>
</evidence>
<accession>A0A0K1P5F0</accession>
<dbReference type="PIRSF" id="PIRSF006205">
    <property type="entry name" value="Dxp_reductismrs"/>
    <property type="match status" value="1"/>
</dbReference>
<feature type="binding site" evidence="9">
    <location>
        <position position="36"/>
    </location>
    <ligand>
        <name>NADPH</name>
        <dbReference type="ChEBI" id="CHEBI:57783"/>
    </ligand>
</feature>
<feature type="domain" description="1-deoxy-D-xylulose 5-phosphate reductoisomerase N-terminal" evidence="10">
    <location>
        <begin position="4"/>
        <end position="125"/>
    </location>
</feature>
<dbReference type="NCBIfam" id="TIGR00243">
    <property type="entry name" value="Dxr"/>
    <property type="match status" value="1"/>
</dbReference>
<feature type="binding site" evidence="9">
    <location>
        <position position="203"/>
    </location>
    <ligand>
        <name>1-deoxy-D-xylulose 5-phosphate</name>
        <dbReference type="ChEBI" id="CHEBI:57792"/>
    </ligand>
</feature>
<dbReference type="KEGG" id="stur:STURON_00264"/>
<feature type="binding site" evidence="9">
    <location>
        <position position="146"/>
    </location>
    <ligand>
        <name>1-deoxy-D-xylulose 5-phosphate</name>
        <dbReference type="ChEBI" id="CHEBI:57792"/>
    </ligand>
</feature>
<comment type="similarity">
    <text evidence="2 9">Belongs to the DXR family.</text>
</comment>
<dbReference type="InterPro" id="IPR026877">
    <property type="entry name" value="DXPR_C"/>
</dbReference>
<evidence type="ECO:0000256" key="1">
    <source>
        <dbReference type="ARBA" id="ARBA00005094"/>
    </source>
</evidence>
<dbReference type="PANTHER" id="PTHR30525">
    <property type="entry name" value="1-DEOXY-D-XYLULOSE 5-PHOSPHATE REDUCTOISOMERASE"/>
    <property type="match status" value="1"/>
</dbReference>
<feature type="domain" description="1-deoxy-D-xylulose 5-phosphate reductoisomerase C-terminal" evidence="11">
    <location>
        <begin position="140"/>
        <end position="220"/>
    </location>
</feature>
<dbReference type="SUPFAM" id="SSF51735">
    <property type="entry name" value="NAD(P)-binding Rossmann-fold domains"/>
    <property type="match status" value="1"/>
</dbReference>
<dbReference type="AlphaFoldDB" id="A0A0K1P5F0"/>
<dbReference type="OrthoDB" id="9806546at2"/>
<feature type="binding site" evidence="9">
    <location>
        <position position="146"/>
    </location>
    <ligand>
        <name>Mn(2+)</name>
        <dbReference type="ChEBI" id="CHEBI:29035"/>
    </ligand>
</feature>
<dbReference type="InterPro" id="IPR013512">
    <property type="entry name" value="DXP_reductoisomerase_N"/>
</dbReference>
<organism evidence="13 14">
    <name type="scientific">Spiroplasma turonicum</name>
    <dbReference type="NCBI Taxonomy" id="216946"/>
    <lineage>
        <taxon>Bacteria</taxon>
        <taxon>Bacillati</taxon>
        <taxon>Mycoplasmatota</taxon>
        <taxon>Mollicutes</taxon>
        <taxon>Entomoplasmatales</taxon>
        <taxon>Spiroplasmataceae</taxon>
        <taxon>Spiroplasma</taxon>
    </lineage>
</organism>
<keyword evidence="13" id="KW-0413">Isomerase</keyword>
<comment type="pathway">
    <text evidence="1 9">Isoprenoid biosynthesis; isopentenyl diphosphate biosynthesis via DXP pathway; isopentenyl diphosphate from 1-deoxy-D-xylulose 5-phosphate: step 1/6.</text>
</comment>
<dbReference type="GO" id="GO:0016853">
    <property type="term" value="F:isomerase activity"/>
    <property type="evidence" value="ECO:0007669"/>
    <property type="project" value="UniProtKB-KW"/>
</dbReference>
<evidence type="ECO:0000256" key="7">
    <source>
        <dbReference type="ARBA" id="ARBA00023229"/>
    </source>
</evidence>
<dbReference type="Gene3D" id="1.10.1740.10">
    <property type="match status" value="1"/>
</dbReference>
<dbReference type="InterPro" id="IPR036169">
    <property type="entry name" value="DXPR_C_sf"/>
</dbReference>
<comment type="function">
    <text evidence="9">Catalyzes the NADPH-dependent rearrangement and reduction of 1-deoxy-D-xylulose-5-phosphate (DXP) to 2-C-methyl-D-erythritol 4-phosphate (MEP).</text>
</comment>
<dbReference type="RefSeq" id="WP_075048111.1">
    <property type="nucleotide sequence ID" value="NZ_CP012328.1"/>
</dbReference>
<dbReference type="SUPFAM" id="SSF55347">
    <property type="entry name" value="Glyceraldehyde-3-phosphate dehydrogenase-like, C-terminal domain"/>
    <property type="match status" value="1"/>
</dbReference>
<keyword evidence="4 9" id="KW-0521">NADP</keyword>
<feature type="binding site" evidence="9">
    <location>
        <position position="119"/>
    </location>
    <ligand>
        <name>NADPH</name>
        <dbReference type="ChEBI" id="CHEBI:57783"/>
    </ligand>
</feature>
<evidence type="ECO:0000256" key="9">
    <source>
        <dbReference type="HAMAP-Rule" id="MF_00183"/>
    </source>
</evidence>
<dbReference type="PATRIC" id="fig|216946.3.peg.265"/>
<dbReference type="GO" id="GO:0070402">
    <property type="term" value="F:NADPH binding"/>
    <property type="evidence" value="ECO:0007669"/>
    <property type="project" value="InterPro"/>
</dbReference>
<evidence type="ECO:0000313" key="13">
    <source>
        <dbReference type="EMBL" id="AKU79510.1"/>
    </source>
</evidence>
<feature type="binding site" evidence="9">
    <location>
        <position position="118"/>
    </location>
    <ligand>
        <name>1-deoxy-D-xylulose 5-phosphate</name>
        <dbReference type="ChEBI" id="CHEBI:57792"/>
    </ligand>
</feature>
<evidence type="ECO:0000313" key="14">
    <source>
        <dbReference type="Proteomes" id="UP000067243"/>
    </source>
</evidence>
<feature type="binding site" evidence="9">
    <location>
        <position position="212"/>
    </location>
    <ligand>
        <name>Mn(2+)</name>
        <dbReference type="ChEBI" id="CHEBI:29035"/>
    </ligand>
</feature>
<dbReference type="GO" id="GO:0051484">
    <property type="term" value="P:isopentenyl diphosphate biosynthetic process, methylerythritol 4-phosphate pathway involved in terpenoid biosynthetic process"/>
    <property type="evidence" value="ECO:0007669"/>
    <property type="project" value="TreeGrafter"/>
</dbReference>
<evidence type="ECO:0000256" key="5">
    <source>
        <dbReference type="ARBA" id="ARBA00023002"/>
    </source>
</evidence>
<dbReference type="SUPFAM" id="SSF69055">
    <property type="entry name" value="1-deoxy-D-xylulose-5-phosphate reductoisomerase, C-terminal domain"/>
    <property type="match status" value="1"/>
</dbReference>
<feature type="binding site" evidence="9">
    <location>
        <position position="209"/>
    </location>
    <ligand>
        <name>1-deoxy-D-xylulose 5-phosphate</name>
        <dbReference type="ChEBI" id="CHEBI:57792"/>
    </ligand>
</feature>
<comment type="catalytic activity">
    <reaction evidence="8">
        <text>2-C-methyl-D-erythritol 4-phosphate + NADP(+) = 1-deoxy-D-xylulose 5-phosphate + NADPH + H(+)</text>
        <dbReference type="Rhea" id="RHEA:13717"/>
        <dbReference type="ChEBI" id="CHEBI:15378"/>
        <dbReference type="ChEBI" id="CHEBI:57783"/>
        <dbReference type="ChEBI" id="CHEBI:57792"/>
        <dbReference type="ChEBI" id="CHEBI:58262"/>
        <dbReference type="ChEBI" id="CHEBI:58349"/>
        <dbReference type="EC" id="1.1.1.267"/>
    </reaction>
    <physiologicalReaction direction="right-to-left" evidence="8">
        <dbReference type="Rhea" id="RHEA:13719"/>
    </physiologicalReaction>
</comment>
<dbReference type="STRING" id="216946.STURO_v1c02650"/>
<feature type="binding site" evidence="9">
    <location>
        <position position="190"/>
    </location>
    <ligand>
        <name>1-deoxy-D-xylulose 5-phosphate</name>
        <dbReference type="ChEBI" id="CHEBI:57792"/>
    </ligand>
</feature>
<dbReference type="EMBL" id="CP012328">
    <property type="protein sequence ID" value="AKU79510.1"/>
    <property type="molecule type" value="Genomic_DNA"/>
</dbReference>
<evidence type="ECO:0000256" key="6">
    <source>
        <dbReference type="ARBA" id="ARBA00023211"/>
    </source>
</evidence>
<protein>
    <recommendedName>
        <fullName evidence="9">1-deoxy-D-xylulose 5-phosphate reductoisomerase</fullName>
        <shortName evidence="9">DXP reductoisomerase</shortName>
        <ecNumber evidence="9">1.1.1.267</ecNumber>
    </recommendedName>
    <alternativeName>
        <fullName evidence="9">1-deoxyxylulose-5-phosphate reductoisomerase</fullName>
    </alternativeName>
    <alternativeName>
        <fullName evidence="9">2-C-methyl-D-erythritol 4-phosphate synthase</fullName>
    </alternativeName>
</protein>
<evidence type="ECO:0000256" key="2">
    <source>
        <dbReference type="ARBA" id="ARBA00006825"/>
    </source>
</evidence>
<dbReference type="Pfam" id="PF08436">
    <property type="entry name" value="DXP_redisom_C"/>
    <property type="match status" value="1"/>
</dbReference>
<proteinExistence type="inferred from homology"/>
<dbReference type="Pfam" id="PF02670">
    <property type="entry name" value="DXP_reductoisom"/>
    <property type="match status" value="1"/>
</dbReference>
<name>A0A0K1P5F0_9MOLU</name>
<dbReference type="UniPathway" id="UPA00056">
    <property type="reaction ID" value="UER00092"/>
</dbReference>
<feature type="domain" description="DXP reductoisomerase C-terminal" evidence="12">
    <location>
        <begin position="250"/>
        <end position="366"/>
    </location>
</feature>
<feature type="binding site" evidence="9">
    <location>
        <position position="196"/>
    </location>
    <ligand>
        <name>NADPH</name>
        <dbReference type="ChEBI" id="CHEBI:57783"/>
    </ligand>
</feature>
<evidence type="ECO:0000256" key="3">
    <source>
        <dbReference type="ARBA" id="ARBA00022723"/>
    </source>
</evidence>
<feature type="binding site" evidence="9">
    <location>
        <position position="212"/>
    </location>
    <ligand>
        <name>1-deoxy-D-xylulose 5-phosphate</name>
        <dbReference type="ChEBI" id="CHEBI:57792"/>
    </ligand>
</feature>
<dbReference type="Pfam" id="PF13288">
    <property type="entry name" value="DXPR_C"/>
    <property type="match status" value="1"/>
</dbReference>
<dbReference type="InterPro" id="IPR036291">
    <property type="entry name" value="NAD(P)-bd_dom_sf"/>
</dbReference>
<dbReference type="HAMAP" id="MF_00183">
    <property type="entry name" value="DXP_reductoisom"/>
    <property type="match status" value="1"/>
</dbReference>
<dbReference type="GO" id="GO:0030145">
    <property type="term" value="F:manganese ion binding"/>
    <property type="evidence" value="ECO:0007669"/>
    <property type="project" value="TreeGrafter"/>
</dbReference>
<evidence type="ECO:0000256" key="4">
    <source>
        <dbReference type="ARBA" id="ARBA00022857"/>
    </source>
</evidence>
<keyword evidence="9" id="KW-0460">Magnesium</keyword>
<sequence>MKKIVLFGASGSIGTQSLEILKDLKDKYELVGIAVGERVDLVKSIIESFPTIKIVYSKIKINDLQSIYKDVIFTSEDILDVLNITKANIVINALSGIFGLNITIESIKKNLIILNANKESIVVAGNLINKLLLKYPNAKLYPIDSEHCAIFQCLESINPSKIILTASGGPFRDYTLEETKKVTIKDALNHPNWSMGNKISIDSATMFNKALEIIEAYHLFKTDNIDVVIHKESYVHSMVMFEDNSIKAQLSIPDMKQVINYFLNYPKRVSYKNKKDFDWINGFGMSFKLIDTNRFLPIKMAYECLNKGNSKSISLNAANEICVDLFLQEKIRFNEITTFVKKIFDNTIDVEFDTIDDIYNFDNDIRIKTLKLIGV</sequence>
<feature type="binding site" evidence="9">
    <location>
        <position position="12"/>
    </location>
    <ligand>
        <name>NADPH</name>
        <dbReference type="ChEBI" id="CHEBI:57783"/>
    </ligand>
</feature>
<feature type="binding site" evidence="9">
    <location>
        <position position="13"/>
    </location>
    <ligand>
        <name>NADPH</name>
        <dbReference type="ChEBI" id="CHEBI:57783"/>
    </ligand>
</feature>
<comment type="cofactor">
    <cofactor evidence="9">
        <name>Mg(2+)</name>
        <dbReference type="ChEBI" id="CHEBI:18420"/>
    </cofactor>
    <cofactor evidence="9">
        <name>Mn(2+)</name>
        <dbReference type="ChEBI" id="CHEBI:29035"/>
    </cofactor>
</comment>
<evidence type="ECO:0000259" key="10">
    <source>
        <dbReference type="Pfam" id="PF02670"/>
    </source>
</evidence>
<dbReference type="Gene3D" id="3.40.50.720">
    <property type="entry name" value="NAD(P)-binding Rossmann-like Domain"/>
    <property type="match status" value="1"/>
</dbReference>
<reference evidence="13 14" key="1">
    <citation type="journal article" date="2015" name="Genome Announc.">
        <title>Complete Genome Sequence of Spiroplasma turonicum Strain Tab4cT, a Parasite of a Horse Fly, Haematopota sp. (Diptera: Tabanidae).</title>
        <authorList>
            <person name="Davis R.E."/>
            <person name="Shao J."/>
            <person name="Zhao Y."/>
            <person name="Gasparich G.E."/>
            <person name="Gaynor B.J."/>
            <person name="Donofrio N."/>
        </authorList>
    </citation>
    <scope>NUCLEOTIDE SEQUENCE [LARGE SCALE GENOMIC DNA]</scope>
    <source>
        <strain evidence="13 14">Tab4c</strain>
    </source>
</reference>
<feature type="binding site" evidence="9">
    <location>
        <position position="167"/>
    </location>
    <ligand>
        <name>1-deoxy-D-xylulose 5-phosphate</name>
        <dbReference type="ChEBI" id="CHEBI:57792"/>
    </ligand>
</feature>
<evidence type="ECO:0000259" key="11">
    <source>
        <dbReference type="Pfam" id="PF08436"/>
    </source>
</evidence>
<feature type="binding site" evidence="9">
    <location>
        <position position="117"/>
    </location>
    <ligand>
        <name>NADPH</name>
        <dbReference type="ChEBI" id="CHEBI:57783"/>
    </ligand>
</feature>
<feature type="binding site" evidence="9">
    <location>
        <position position="208"/>
    </location>
    <ligand>
        <name>1-deoxy-D-xylulose 5-phosphate</name>
        <dbReference type="ChEBI" id="CHEBI:57792"/>
    </ligand>
</feature>
<feature type="binding site" evidence="9">
    <location>
        <position position="11"/>
    </location>
    <ligand>
        <name>NADPH</name>
        <dbReference type="ChEBI" id="CHEBI:57783"/>
    </ligand>
</feature>
<keyword evidence="6 9" id="KW-0464">Manganese</keyword>
<evidence type="ECO:0000256" key="8">
    <source>
        <dbReference type="ARBA" id="ARBA00048543"/>
    </source>
</evidence>
<keyword evidence="7 9" id="KW-0414">Isoprene biosynthesis</keyword>
<keyword evidence="5 9" id="KW-0560">Oxidoreductase</keyword>
<keyword evidence="3 9" id="KW-0479">Metal-binding</keyword>
<dbReference type="InterPro" id="IPR003821">
    <property type="entry name" value="DXP_reductoisomerase"/>
</dbReference>
<dbReference type="InterPro" id="IPR013644">
    <property type="entry name" value="DXP_reductoisomerase_C"/>
</dbReference>
<dbReference type="EC" id="1.1.1.267" evidence="9"/>
<gene>
    <name evidence="9 13" type="primary">dxr</name>
    <name evidence="13" type="ORF">STURON_00264</name>
</gene>
<comment type="caution">
    <text evidence="9">Lacks conserved residue(s) required for the propagation of feature annotation.</text>
</comment>
<feature type="binding site" evidence="9">
    <location>
        <position position="145"/>
    </location>
    <ligand>
        <name>1-deoxy-D-xylulose 5-phosphate</name>
        <dbReference type="ChEBI" id="CHEBI:57792"/>
    </ligand>
</feature>
<dbReference type="Proteomes" id="UP000067243">
    <property type="component" value="Chromosome"/>
</dbReference>
<feature type="binding site" evidence="9">
    <location>
        <position position="144"/>
    </location>
    <ligand>
        <name>Mn(2+)</name>
        <dbReference type="ChEBI" id="CHEBI:29035"/>
    </ligand>
</feature>
<dbReference type="GO" id="GO:0030604">
    <property type="term" value="F:1-deoxy-D-xylulose-5-phosphate reductoisomerase activity"/>
    <property type="evidence" value="ECO:0007669"/>
    <property type="project" value="UniProtKB-UniRule"/>
</dbReference>